<dbReference type="HOGENOM" id="CLU_007884_6_2_6"/>
<proteinExistence type="predicted"/>
<dbReference type="Gene3D" id="3.30.70.1400">
    <property type="entry name" value="Aminomethyltransferase beta-barrel domains"/>
    <property type="match status" value="1"/>
</dbReference>
<gene>
    <name evidence="1" type="ordered locus">CBUD_1643</name>
</gene>
<dbReference type="Proteomes" id="UP000008555">
    <property type="component" value="Chromosome"/>
</dbReference>
<dbReference type="EMBL" id="CP000733">
    <property type="protein sequence ID" value="ABS78373.1"/>
    <property type="molecule type" value="Genomic_DNA"/>
</dbReference>
<dbReference type="SUPFAM" id="SSF101790">
    <property type="entry name" value="Aminomethyltransferase beta-barrel domain"/>
    <property type="match status" value="1"/>
</dbReference>
<accession>A9KEG0</accession>
<dbReference type="PANTHER" id="PTHR22602:SF0">
    <property type="entry name" value="TRANSFERASE CAF17, MITOCHONDRIAL-RELATED"/>
    <property type="match status" value="1"/>
</dbReference>
<organism evidence="1 2">
    <name type="scientific">Coxiella burnetii (strain Dugway 5J108-111)</name>
    <dbReference type="NCBI Taxonomy" id="434922"/>
    <lineage>
        <taxon>Bacteria</taxon>
        <taxon>Pseudomonadati</taxon>
        <taxon>Pseudomonadota</taxon>
        <taxon>Gammaproteobacteria</taxon>
        <taxon>Legionellales</taxon>
        <taxon>Coxiellaceae</taxon>
        <taxon>Coxiella</taxon>
    </lineage>
</organism>
<evidence type="ECO:0000313" key="1">
    <source>
        <dbReference type="EMBL" id="ABS78373.1"/>
    </source>
</evidence>
<dbReference type="InterPro" id="IPR045179">
    <property type="entry name" value="YgfZ/GcvT"/>
</dbReference>
<dbReference type="SUPFAM" id="SSF103025">
    <property type="entry name" value="Folate-binding domain"/>
    <property type="match status" value="1"/>
</dbReference>
<protein>
    <submittedName>
        <fullName evidence="1">Aminomethyltransferase family protein</fullName>
    </submittedName>
</protein>
<dbReference type="RefSeq" id="WP_005771649.1">
    <property type="nucleotide sequence ID" value="NC_009727.1"/>
</dbReference>
<reference evidence="1 2" key="1">
    <citation type="journal article" date="2009" name="Infect. Immun.">
        <title>Comparative genomics reveal extensive transposon-mediated genomic plasticity and diversity among potential effector proteins within the genus Coxiella.</title>
        <authorList>
            <person name="Beare P.A."/>
            <person name="Unsworth N."/>
            <person name="Andoh M."/>
            <person name="Voth D.E."/>
            <person name="Omsland A."/>
            <person name="Gilk S.D."/>
            <person name="Williams K.P."/>
            <person name="Sobral B.W."/>
            <person name="Kupko J.J.III."/>
            <person name="Porcella S.F."/>
            <person name="Samuel J.E."/>
            <person name="Heinzen R.A."/>
        </authorList>
    </citation>
    <scope>NUCLEOTIDE SEQUENCE [LARGE SCALE GENOMIC DNA]</scope>
    <source>
        <strain evidence="1 2">Dugway 5J108-111</strain>
    </source>
</reference>
<dbReference type="AlphaFoldDB" id="A9KEG0"/>
<sequence length="258" mass="28862">MQPITIAIDPFGFILVKGENAATFLQGQLTCDVREINEIRGALGACCDPKGRMVANFFVFQKNKDYYFLLPKSMISITIAHLKKYAVFSKVELLAVNEAETYSLPEITLKELDENDWRSLNVRAGLVWVYPQTSGKLIPQMINLQKWGGISFTKGCYIGQEIIARTEHLGKLKRHLYRAFVDSETPPTPGDELKNQNDQTMGIVVEAARKNTEYELLVVIQDVALENGDIAFNQFPLKNVQPVAGNSSFISSAIRGTK</sequence>
<evidence type="ECO:0000313" key="2">
    <source>
        <dbReference type="Proteomes" id="UP000008555"/>
    </source>
</evidence>
<dbReference type="InterPro" id="IPR029043">
    <property type="entry name" value="GcvT/YgfZ_C"/>
</dbReference>
<name>A9KEG0_COXBN</name>
<dbReference type="PANTHER" id="PTHR22602">
    <property type="entry name" value="TRANSFERASE CAF17, MITOCHONDRIAL-RELATED"/>
    <property type="match status" value="1"/>
</dbReference>
<dbReference type="InterPro" id="IPR017703">
    <property type="entry name" value="YgfZ/GCV_T_CS"/>
</dbReference>
<dbReference type="GO" id="GO:0016226">
    <property type="term" value="P:iron-sulfur cluster assembly"/>
    <property type="evidence" value="ECO:0007669"/>
    <property type="project" value="TreeGrafter"/>
</dbReference>
<dbReference type="Gene3D" id="2.40.30.160">
    <property type="match status" value="1"/>
</dbReference>
<dbReference type="NCBIfam" id="TIGR03317">
    <property type="entry name" value="ygfZ_signature"/>
    <property type="match status" value="1"/>
</dbReference>
<dbReference type="KEGG" id="cbd:CBUD_1643"/>